<evidence type="ECO:0000313" key="4">
    <source>
        <dbReference type="Proteomes" id="UP000030300"/>
    </source>
</evidence>
<dbReference type="InterPro" id="IPR014721">
    <property type="entry name" value="Ribsml_uS5_D2-typ_fold_subgr"/>
</dbReference>
<sequence length="555" mass="58522">MLMPFATARCVALNGALGHLIDVQADVSPGQANVVVVGRADTALREGIDRVRMAITNSHLSWPATKRSTILLSPADLPKSGTQFDLAMALGVLAADGQVAQEALHGTVFVGELTLAGGLRPAIGVLPMTLAAAERGIRRVVVPEPQVAEATMVPDVEVIGARSLAQVVALLAGDPLPDAPPVAALSGAHLIGWRGDERLEEVDLADLRGMADEKYAVEVAAAGGHALLLSGPKGCGKTSLAERIPTLLPDLTAEESLELTALHSLAGVLDPGQGMVVRPPFAAPHHDASKASIIGGGLGRVHPGALSRAHCGVLFLDEFPLFRSDVIEALRQPLESGEITIARRDESVTLPASGMLVLASNPCPCGNWRPNARTNRCACAERVRRAYQARTAGPIADRIDVLRHLQPASPASHDPFRPPETSAVVRARVAAARDRQLLRYDGHPWRLNSQVPSPRLKDTWPVTAPAQRLVDAEMYAGRLSARGAVRVQRLAWTVADLLAVRTGVDVTPGRAEVEVALRLRFGMPLEVSTLRGDAGSGAGADADSDTGAEIVELIR</sequence>
<dbReference type="Pfam" id="PF13335">
    <property type="entry name" value="Mg_chelatase_C"/>
    <property type="match status" value="1"/>
</dbReference>
<evidence type="ECO:0000259" key="1">
    <source>
        <dbReference type="Pfam" id="PF01078"/>
    </source>
</evidence>
<dbReference type="AlphaFoldDB" id="A0A0C5XCP7"/>
<dbReference type="GO" id="GO:0005524">
    <property type="term" value="F:ATP binding"/>
    <property type="evidence" value="ECO:0007669"/>
    <property type="project" value="InterPro"/>
</dbReference>
<accession>A0A0C5XCP7</accession>
<name>A0A0C5XCP7_NOCSI</name>
<dbReference type="Pfam" id="PF13541">
    <property type="entry name" value="ChlI"/>
    <property type="match status" value="1"/>
</dbReference>
<evidence type="ECO:0000259" key="2">
    <source>
        <dbReference type="Pfam" id="PF13335"/>
    </source>
</evidence>
<dbReference type="EMBL" id="CP009896">
    <property type="protein sequence ID" value="AJR18569.1"/>
    <property type="molecule type" value="Genomic_DNA"/>
</dbReference>
<protein>
    <submittedName>
        <fullName evidence="3">Mg(2+) chelatase family protein</fullName>
    </submittedName>
</protein>
<dbReference type="InterPro" id="IPR045006">
    <property type="entry name" value="CHLI-like"/>
</dbReference>
<dbReference type="Proteomes" id="UP000030300">
    <property type="component" value="Chromosome"/>
</dbReference>
<dbReference type="InterPro" id="IPR020568">
    <property type="entry name" value="Ribosomal_Su5_D2-typ_SF"/>
</dbReference>
<dbReference type="KEGG" id="psim:KR76_18200"/>
<dbReference type="Gene3D" id="3.30.230.10">
    <property type="match status" value="1"/>
</dbReference>
<dbReference type="InterPro" id="IPR000523">
    <property type="entry name" value="Mg_chelatse_chII-like_cat_dom"/>
</dbReference>
<feature type="domain" description="Magnesium chelatase ChlI-like catalytic" evidence="1">
    <location>
        <begin position="203"/>
        <end position="406"/>
    </location>
</feature>
<proteinExistence type="predicted"/>
<dbReference type="SUPFAM" id="SSF54211">
    <property type="entry name" value="Ribosomal protein S5 domain 2-like"/>
    <property type="match status" value="1"/>
</dbReference>
<dbReference type="InterPro" id="IPR027417">
    <property type="entry name" value="P-loop_NTPase"/>
</dbReference>
<dbReference type="Gene3D" id="3.40.50.300">
    <property type="entry name" value="P-loop containing nucleotide triphosphate hydrolases"/>
    <property type="match status" value="1"/>
</dbReference>
<dbReference type="PANTHER" id="PTHR32039:SF7">
    <property type="entry name" value="COMPETENCE PROTEIN COMM"/>
    <property type="match status" value="1"/>
</dbReference>
<dbReference type="InterPro" id="IPR025158">
    <property type="entry name" value="Mg_chelat-rel_C"/>
</dbReference>
<organism evidence="3 4">
    <name type="scientific">Nocardioides simplex</name>
    <name type="common">Arthrobacter simplex</name>
    <dbReference type="NCBI Taxonomy" id="2045"/>
    <lineage>
        <taxon>Bacteria</taxon>
        <taxon>Bacillati</taxon>
        <taxon>Actinomycetota</taxon>
        <taxon>Actinomycetes</taxon>
        <taxon>Propionibacteriales</taxon>
        <taxon>Nocardioidaceae</taxon>
        <taxon>Pimelobacter</taxon>
    </lineage>
</organism>
<evidence type="ECO:0000313" key="3">
    <source>
        <dbReference type="EMBL" id="AJR18569.1"/>
    </source>
</evidence>
<keyword evidence="4" id="KW-1185">Reference proteome</keyword>
<dbReference type="InterPro" id="IPR004482">
    <property type="entry name" value="Mg_chelat-rel"/>
</dbReference>
<dbReference type="Pfam" id="PF01078">
    <property type="entry name" value="Mg_chelatase"/>
    <property type="match status" value="1"/>
</dbReference>
<dbReference type="NCBIfam" id="TIGR00368">
    <property type="entry name" value="YifB family Mg chelatase-like AAA ATPase"/>
    <property type="match status" value="1"/>
</dbReference>
<dbReference type="STRING" id="2045.KR76_18200"/>
<dbReference type="PANTHER" id="PTHR32039">
    <property type="entry name" value="MAGNESIUM-CHELATASE SUBUNIT CHLI"/>
    <property type="match status" value="1"/>
</dbReference>
<dbReference type="SUPFAM" id="SSF52540">
    <property type="entry name" value="P-loop containing nucleoside triphosphate hydrolases"/>
    <property type="match status" value="1"/>
</dbReference>
<gene>
    <name evidence="3" type="ORF">KR76_18200</name>
</gene>
<reference evidence="3 4" key="1">
    <citation type="journal article" date="2015" name="Genome Announc.">
        <title>Complete Genome Sequence of Steroid-Transforming Nocardioides simplex VKM Ac-2033D.</title>
        <authorList>
            <person name="Shtratnikova V.Y."/>
            <person name="Schelkunov M.I."/>
            <person name="Pekov Y.A."/>
            <person name="Fokina V.V."/>
            <person name="Logacheva M.D."/>
            <person name="Sokolov S.L."/>
            <person name="Bragin E.Y."/>
            <person name="Ashapkin V.V."/>
            <person name="Donova M.V."/>
        </authorList>
    </citation>
    <scope>NUCLEOTIDE SEQUENCE [LARGE SCALE GENOMIC DNA]</scope>
    <source>
        <strain evidence="3 4">VKM Ac-2033D</strain>
    </source>
</reference>
<dbReference type="HOGENOM" id="CLU_026145_1_0_11"/>
<feature type="domain" description="Mg chelatase-related protein C-terminal" evidence="2">
    <location>
        <begin position="420"/>
        <end position="500"/>
    </location>
</feature>